<protein>
    <submittedName>
        <fullName evidence="3">Uncharacterized protein</fullName>
    </submittedName>
</protein>
<feature type="transmembrane region" description="Helical" evidence="2">
    <location>
        <begin position="56"/>
        <end position="77"/>
    </location>
</feature>
<sequence length="253" mass="27352">MAAQPGPEDPDLKAAQIEKLRAETEKLKAEKTKLEQEAAAVPRQARGSYWSEVIKILGAIVLGIGGVVTAGGSYFVARNQVELAEIKSSQANEKAKIAESTAAAAEAEATAAVKLRDAARKEEADAAKSVQELRNSLAELTSKVQTANPDLLKRRLVYIQFQGDLSRSLINELRKTLETQSYSAPGAERLAGEYKGLVKYFRPEDEQAAASLLKSTEAFFLSKGCPIQLRAIQAQAATTAPPLELWLSHSCKQ</sequence>
<keyword evidence="2" id="KW-0472">Membrane</keyword>
<keyword evidence="2" id="KW-0812">Transmembrane</keyword>
<reference evidence="3 4" key="1">
    <citation type="submission" date="2018-09" db="EMBL/GenBank/DDBJ databases">
        <authorList>
            <person name="Zhu H."/>
        </authorList>
    </citation>
    <scope>NUCLEOTIDE SEQUENCE [LARGE SCALE GENOMIC DNA]</scope>
    <source>
        <strain evidence="3 4">K1S02-6</strain>
    </source>
</reference>
<dbReference type="OrthoDB" id="8844538at2"/>
<name>A0A418XM80_9PSED</name>
<proteinExistence type="predicted"/>
<feature type="coiled-coil region" evidence="1">
    <location>
        <begin position="88"/>
        <end position="143"/>
    </location>
</feature>
<feature type="coiled-coil region" evidence="1">
    <location>
        <begin position="12"/>
        <end position="40"/>
    </location>
</feature>
<keyword evidence="4" id="KW-1185">Reference proteome</keyword>
<keyword evidence="2" id="KW-1133">Transmembrane helix</keyword>
<evidence type="ECO:0000313" key="4">
    <source>
        <dbReference type="Proteomes" id="UP000284021"/>
    </source>
</evidence>
<evidence type="ECO:0000313" key="3">
    <source>
        <dbReference type="EMBL" id="RJG13551.1"/>
    </source>
</evidence>
<dbReference type="Proteomes" id="UP000284021">
    <property type="component" value="Unassembled WGS sequence"/>
</dbReference>
<dbReference type="EMBL" id="QYUR01000002">
    <property type="protein sequence ID" value="RJG13551.1"/>
    <property type="molecule type" value="Genomic_DNA"/>
</dbReference>
<organism evidence="3 4">
    <name type="scientific">Pseudomonas cavernicola</name>
    <dbReference type="NCBI Taxonomy" id="2320866"/>
    <lineage>
        <taxon>Bacteria</taxon>
        <taxon>Pseudomonadati</taxon>
        <taxon>Pseudomonadota</taxon>
        <taxon>Gammaproteobacteria</taxon>
        <taxon>Pseudomonadales</taxon>
        <taxon>Pseudomonadaceae</taxon>
        <taxon>Pseudomonas</taxon>
    </lineage>
</organism>
<comment type="caution">
    <text evidence="3">The sequence shown here is derived from an EMBL/GenBank/DDBJ whole genome shotgun (WGS) entry which is preliminary data.</text>
</comment>
<dbReference type="AlphaFoldDB" id="A0A418XM80"/>
<dbReference type="RefSeq" id="WP_119954104.1">
    <property type="nucleotide sequence ID" value="NZ_QYUR01000002.1"/>
</dbReference>
<evidence type="ECO:0000256" key="1">
    <source>
        <dbReference type="SAM" id="Coils"/>
    </source>
</evidence>
<keyword evidence="1" id="KW-0175">Coiled coil</keyword>
<gene>
    <name evidence="3" type="ORF">D3879_10015</name>
</gene>
<accession>A0A418XM80</accession>
<evidence type="ECO:0000256" key="2">
    <source>
        <dbReference type="SAM" id="Phobius"/>
    </source>
</evidence>